<dbReference type="AlphaFoldDB" id="A0A1B1Y779"/>
<dbReference type="PDB" id="8YA6">
    <property type="method" value="X-ray"/>
    <property type="resolution" value="1.92 A"/>
    <property type="chains" value="A=19-408"/>
</dbReference>
<dbReference type="EMBL" id="CP014224">
    <property type="protein sequence ID" value="ANW96599.1"/>
    <property type="molecule type" value="Genomic_DNA"/>
</dbReference>
<dbReference type="RefSeq" id="WP_068826898.1">
    <property type="nucleotide sequence ID" value="NZ_CP014224.1"/>
</dbReference>
<dbReference type="KEGG" id="wfu:AXE80_10060"/>
<proteinExistence type="evidence at protein level"/>
<keyword evidence="3" id="KW-1185">Reference proteome</keyword>
<dbReference type="SMR" id="A0A1B1Y779"/>
<keyword evidence="1" id="KW-0732">Signal</keyword>
<evidence type="ECO:0000256" key="1">
    <source>
        <dbReference type="SAM" id="SignalP"/>
    </source>
</evidence>
<name>A0A1B1Y779_9FLAO</name>
<dbReference type="PDB" id="8YA7">
    <property type="method" value="X-ray"/>
    <property type="resolution" value="1.99 A"/>
    <property type="chains" value="A=19-408"/>
</dbReference>
<dbReference type="PROSITE" id="PS51257">
    <property type="entry name" value="PROKAR_LIPOPROTEIN"/>
    <property type="match status" value="1"/>
</dbReference>
<reference evidence="5" key="3">
    <citation type="submission" date="2024-02" db="PDB data bank">
        <title>Strucutre of endo-1,3-fucanase Fun168A complex with fucotetrose at 1.99 Angstroms resolution.</title>
        <authorList>
            <person name="Chen G.N."/>
            <person name="Chang Y.G."/>
        </authorList>
    </citation>
    <scope>X-RAY CRYSTALLOGRAPHY (1.99 ANGSTROMS) OF 19-408</scope>
</reference>
<reference evidence="2 3" key="1">
    <citation type="submission" date="2016-02" db="EMBL/GenBank/DDBJ databases">
        <authorList>
            <person name="Wen L."/>
            <person name="He K."/>
            <person name="Yang H."/>
        </authorList>
    </citation>
    <scope>NUCLEOTIDE SEQUENCE [LARGE SCALE GENOMIC DNA]</scope>
    <source>
        <strain evidence="2 3">CZ1127</strain>
    </source>
</reference>
<reference evidence="4" key="2">
    <citation type="submission" date="2024-02" db="PDB data bank">
        <title>Strucutre of endo-1,3-fucanase Fun168A at 1.92 Angstroms resolution.</title>
        <authorList>
            <person name="Chen G.N."/>
            <person name="Chang Y.G."/>
        </authorList>
    </citation>
    <scope>X-RAY CRYSTALLOGRAPHY (1.92 ANGSTROMS) OF 19-408</scope>
</reference>
<protein>
    <submittedName>
        <fullName evidence="2">Uncharacterized protein</fullName>
    </submittedName>
</protein>
<keyword evidence="4 5" id="KW-0002">3D-structure</keyword>
<dbReference type="Proteomes" id="UP000092967">
    <property type="component" value="Chromosome"/>
</dbReference>
<evidence type="ECO:0000313" key="3">
    <source>
        <dbReference type="Proteomes" id="UP000092967"/>
    </source>
</evidence>
<organism evidence="2 3">
    <name type="scientific">Wenyingzhuangia fucanilytica</name>
    <dbReference type="NCBI Taxonomy" id="1790137"/>
    <lineage>
        <taxon>Bacteria</taxon>
        <taxon>Pseudomonadati</taxon>
        <taxon>Bacteroidota</taxon>
        <taxon>Flavobacteriia</taxon>
        <taxon>Flavobacteriales</taxon>
        <taxon>Flavobacteriaceae</taxon>
        <taxon>Wenyingzhuangia</taxon>
    </lineage>
</organism>
<dbReference type="Gene3D" id="3.20.20.70">
    <property type="entry name" value="Aldolase class I"/>
    <property type="match status" value="1"/>
</dbReference>
<feature type="chain" id="PRO_5008532559" evidence="1">
    <location>
        <begin position="24"/>
        <end position="408"/>
    </location>
</feature>
<feature type="signal peptide" evidence="1">
    <location>
        <begin position="1"/>
        <end position="23"/>
    </location>
</feature>
<evidence type="ECO:0007829" key="5">
    <source>
        <dbReference type="PDB" id="8YA7"/>
    </source>
</evidence>
<gene>
    <name evidence="2" type="ORF">AXE80_10060</name>
</gene>
<dbReference type="InterPro" id="IPR013785">
    <property type="entry name" value="Aldolase_TIM"/>
</dbReference>
<sequence length="408" mass="46715">MIPNIKKLIVLSLVVLASSCSTTKTHTNTSTIVKNEKIDFYVSDGSKFISQDFYPKFSWESTPEYAMFGNGASLLTPKEVEKIAAKTDFICIEKNHAYRTLEFAEIGAREEIKNFKAIKPEIKALYYFNSAYAWPFTSYNKNFKKNKIDDYPELKKFILVDKTTGELQHRNNTLCFDVLNPEFRTWWVKTVAQGVKDSGADGVFIDQMHGFVWLRSSQKEEVEKAMGEMMANLKAAIGTNKILLGNNASSVKDVFPAIDAAMFEHYNNKKLSKENLLKEWGDMLANAKAGKMSIFRIGVEAEKEEASQTLIKGSRGESLEELSKERLEYYQACFLIGAQPYSYFQYGWGWRLDTGPLVDYPELQKPLGAPKGAYKRLHENGWEFTREFEHASVWVDTEKKEAKIEWKK</sequence>
<dbReference type="SUPFAM" id="SSF51445">
    <property type="entry name" value="(Trans)glycosidases"/>
    <property type="match status" value="1"/>
</dbReference>
<dbReference type="Pfam" id="PF14885">
    <property type="entry name" value="GHL15"/>
    <property type="match status" value="1"/>
</dbReference>
<dbReference type="STRING" id="1790137.AXE80_10060"/>
<dbReference type="InterPro" id="IPR029455">
    <property type="entry name" value="GHL15"/>
</dbReference>
<accession>A0A1B1Y779</accession>
<dbReference type="InterPro" id="IPR017853">
    <property type="entry name" value="GH"/>
</dbReference>
<evidence type="ECO:0007829" key="4">
    <source>
        <dbReference type="PDB" id="8YA6"/>
    </source>
</evidence>
<dbReference type="OrthoDB" id="1401523at2"/>
<evidence type="ECO:0000313" key="2">
    <source>
        <dbReference type="EMBL" id="ANW96599.1"/>
    </source>
</evidence>